<dbReference type="SUPFAM" id="SSF103481">
    <property type="entry name" value="Multidrug resistance efflux transporter EmrE"/>
    <property type="match status" value="1"/>
</dbReference>
<evidence type="ECO:0000256" key="16">
    <source>
        <dbReference type="SAM" id="Phobius"/>
    </source>
</evidence>
<proteinExistence type="inferred from homology"/>
<dbReference type="InterPro" id="IPR001078">
    <property type="entry name" value="2-oxoacid_DH_actylTfrase"/>
</dbReference>
<evidence type="ECO:0000313" key="19">
    <source>
        <dbReference type="EMBL" id="KAL2913346.1"/>
    </source>
</evidence>
<dbReference type="EMBL" id="JADGIZ020000047">
    <property type="protein sequence ID" value="KAL2913346.1"/>
    <property type="molecule type" value="Genomic_DNA"/>
</dbReference>
<dbReference type="InterPro" id="IPR036605">
    <property type="entry name" value="Mago_nashi_sf"/>
</dbReference>
<comment type="cofactor">
    <cofactor evidence="1 14">
        <name>(R)-lipoate</name>
        <dbReference type="ChEBI" id="CHEBI:83088"/>
    </cofactor>
</comment>
<reference evidence="19 20" key="1">
    <citation type="submission" date="2023-09" db="EMBL/GenBank/DDBJ databases">
        <title>Pangenome analysis of Batrachochytrium dendrobatidis and related Chytrids.</title>
        <authorList>
            <person name="Yacoub M.N."/>
            <person name="Stajich J.E."/>
            <person name="James T.Y."/>
        </authorList>
    </citation>
    <scope>NUCLEOTIDE SEQUENCE [LARGE SCALE GENOMIC DNA]</scope>
    <source>
        <strain evidence="19 20">JEL0888</strain>
    </source>
</reference>
<feature type="transmembrane region" description="Helical" evidence="16">
    <location>
        <begin position="115"/>
        <end position="140"/>
    </location>
</feature>
<keyword evidence="8 14" id="KW-0450">Lipoyl</keyword>
<protein>
    <recommendedName>
        <fullName evidence="14">Dihydrolipoamide acetyltransferase component of pyruvate dehydrogenase complex</fullName>
        <ecNumber evidence="14">2.3.1.-</ecNumber>
    </recommendedName>
</protein>
<comment type="caution">
    <text evidence="19">The sequence shown here is derived from an EMBL/GenBank/DDBJ whole genome shotgun (WGS) entry which is preliminary data.</text>
</comment>
<feature type="domain" description="Peripheral subunit-binding (PSBD)" evidence="18">
    <location>
        <begin position="430"/>
        <end position="467"/>
    </location>
</feature>
<evidence type="ECO:0000256" key="10">
    <source>
        <dbReference type="ARBA" id="ARBA00022989"/>
    </source>
</evidence>
<evidence type="ECO:0000256" key="6">
    <source>
        <dbReference type="ARBA" id="ARBA00022679"/>
    </source>
</evidence>
<keyword evidence="13 14" id="KW-0012">Acyltransferase</keyword>
<dbReference type="CDD" id="cd06849">
    <property type="entry name" value="lipoyl_domain"/>
    <property type="match status" value="1"/>
</dbReference>
<dbReference type="SUPFAM" id="SSF52777">
    <property type="entry name" value="CoA-dependent acyltransferases"/>
    <property type="match status" value="1"/>
</dbReference>
<dbReference type="Pfam" id="PF00198">
    <property type="entry name" value="2-oxoacid_dh"/>
    <property type="match status" value="1"/>
</dbReference>
<dbReference type="Gene3D" id="2.40.50.100">
    <property type="match status" value="1"/>
</dbReference>
<dbReference type="PROSITE" id="PS50968">
    <property type="entry name" value="BIOTINYL_LIPOYL"/>
    <property type="match status" value="1"/>
</dbReference>
<keyword evidence="20" id="KW-1185">Reference proteome</keyword>
<keyword evidence="6 14" id="KW-0808">Transferase</keyword>
<comment type="subcellular location">
    <subcellularLocation>
        <location evidence="3">Membrane</location>
        <topology evidence="3">Multi-pass membrane protein</topology>
    </subcellularLocation>
    <subcellularLocation>
        <location evidence="2">Nucleus</location>
    </subcellularLocation>
</comment>
<dbReference type="PANTHER" id="PTHR43178:SF5">
    <property type="entry name" value="LIPOAMIDE ACYLTRANSFERASE COMPONENT OF BRANCHED-CHAIN ALPHA-KETO ACID DEHYDROGENASE COMPLEX, MITOCHONDRIAL"/>
    <property type="match status" value="1"/>
</dbReference>
<dbReference type="Gene3D" id="3.30.1560.10">
    <property type="entry name" value="Mago nashi"/>
    <property type="match status" value="1"/>
</dbReference>
<name>A0ABR4N1F1_9FUNG</name>
<evidence type="ECO:0000256" key="4">
    <source>
        <dbReference type="ARBA" id="ARBA00007317"/>
    </source>
</evidence>
<evidence type="ECO:0000256" key="14">
    <source>
        <dbReference type="RuleBase" id="RU003423"/>
    </source>
</evidence>
<evidence type="ECO:0000256" key="8">
    <source>
        <dbReference type="ARBA" id="ARBA00022823"/>
    </source>
</evidence>
<evidence type="ECO:0000256" key="1">
    <source>
        <dbReference type="ARBA" id="ARBA00001938"/>
    </source>
</evidence>
<dbReference type="SUPFAM" id="SSF89817">
    <property type="entry name" value="Mago nashi protein"/>
    <property type="match status" value="1"/>
</dbReference>
<dbReference type="Pfam" id="PF02792">
    <property type="entry name" value="Mago_nashi"/>
    <property type="match status" value="1"/>
</dbReference>
<comment type="similarity">
    <text evidence="5">Belongs to the mago nashi family.</text>
</comment>
<dbReference type="InterPro" id="IPR000089">
    <property type="entry name" value="Biotin_lipoyl"/>
</dbReference>
<dbReference type="CDD" id="cd11295">
    <property type="entry name" value="Mago_nashi"/>
    <property type="match status" value="1"/>
</dbReference>
<feature type="transmembrane region" description="Helical" evidence="16">
    <location>
        <begin position="89"/>
        <end position="108"/>
    </location>
</feature>
<dbReference type="Pfam" id="PF05653">
    <property type="entry name" value="Mg_trans_NIPA"/>
    <property type="match status" value="1"/>
</dbReference>
<dbReference type="InterPro" id="IPR004023">
    <property type="entry name" value="Mago_nashi"/>
</dbReference>
<feature type="region of interest" description="Disordered" evidence="15">
    <location>
        <begin position="386"/>
        <end position="415"/>
    </location>
</feature>
<dbReference type="PROSITE" id="PS00189">
    <property type="entry name" value="LIPOYL"/>
    <property type="match status" value="1"/>
</dbReference>
<keyword evidence="9" id="KW-0809">Transit peptide</keyword>
<keyword evidence="11 16" id="KW-0472">Membrane</keyword>
<dbReference type="InterPro" id="IPR023213">
    <property type="entry name" value="CAT-like_dom_sf"/>
</dbReference>
<comment type="similarity">
    <text evidence="4 14">Belongs to the 2-oxoacid dehydrogenase family.</text>
</comment>
<keyword evidence="10 16" id="KW-1133">Transmembrane helix</keyword>
<dbReference type="Proteomes" id="UP001527925">
    <property type="component" value="Unassembled WGS sequence"/>
</dbReference>
<evidence type="ECO:0000259" key="17">
    <source>
        <dbReference type="PROSITE" id="PS50968"/>
    </source>
</evidence>
<evidence type="ECO:0000313" key="20">
    <source>
        <dbReference type="Proteomes" id="UP001527925"/>
    </source>
</evidence>
<dbReference type="InterPro" id="IPR008521">
    <property type="entry name" value="Mg_trans_NIPA"/>
</dbReference>
<dbReference type="PANTHER" id="PTHR43178">
    <property type="entry name" value="DIHYDROLIPOAMIDE ACETYLTRANSFERASE COMPONENT OF PYRUVATE DEHYDROGENASE COMPLEX"/>
    <property type="match status" value="1"/>
</dbReference>
<keyword evidence="12" id="KW-0539">Nucleus</keyword>
<dbReference type="InterPro" id="IPR050743">
    <property type="entry name" value="2-oxoacid_DH_E2_comp"/>
</dbReference>
<dbReference type="InterPro" id="IPR036625">
    <property type="entry name" value="E3-bd_dom_sf"/>
</dbReference>
<dbReference type="Gene3D" id="4.10.320.10">
    <property type="entry name" value="E3-binding domain"/>
    <property type="match status" value="1"/>
</dbReference>
<dbReference type="InterPro" id="IPR037185">
    <property type="entry name" value="EmrE-like"/>
</dbReference>
<feature type="domain" description="Lipoyl-binding" evidence="17">
    <location>
        <begin position="304"/>
        <end position="379"/>
    </location>
</feature>
<dbReference type="InterPro" id="IPR004167">
    <property type="entry name" value="PSBD"/>
</dbReference>
<dbReference type="Gene3D" id="3.30.559.10">
    <property type="entry name" value="Chloramphenicol acetyltransferase-like domain"/>
    <property type="match status" value="1"/>
</dbReference>
<feature type="compositionally biased region" description="Low complexity" evidence="15">
    <location>
        <begin position="389"/>
        <end position="415"/>
    </location>
</feature>
<sequence>MSYIGETGNWIALSLVSAALVTPLGIVSVLTNVVLAQRFLGEQLGPRQRRGYMLVLLGVLGIMLVAPKGRSRFGDTAAEVLNSCTSPGVVNAFTLLFILVTLLIYHIFVNQTHKITVYVTVCSLFGTVTIMSTKILSLLIRLSSSDAAYAEAERHGANETLAGAPANGTAMAAIGVAPDHSREVWHASLTFGSMIALSVAAQEFFKQQALGRFPVSRFQPMLYAGFNGCVVLSSVLLFGETDTPAQTALFILSFGACMAAIVRGISTVQMEDHSAVAVRPAAARVLARDQRRAFQTTAPAAGKVVPFLLADIGEGITECELIQWFVKPGESVEQFSKICEVQSDKAAVEISSRFDGVIKKLHYKTGDVARVGQPLVDIELEDNAEDDAAPAAEAPAPAPAAAPANVPADAQTAAAAVATPHEEGANIPTFATPAVRRISKEHNVDLRKVVGSGPAGRILKGDVLAFVNGEPAASAPAPSAARAAPASTAASTAAKDEVIALTPIQKAMFKSMTKSLQIPHFGFSDEIALDATTAFRTAVNEHLKTLPAGTYPFKKVSYMPIFLKALSAALSQFPILNARIVDGEDPSQAKLQFRGSHNIGIAMDTAQGLIVPNVKNVQDKSMFDIAAELERLKEAGRKGAISPADLQGGTITLSNIGNIGGTLLHPVLVSSEVCIGAIGRVQRLPRFEKVVDAATGREIERVVAKEILNVSFNADHRVIDGATVGRFVQLWKTYLENPSTLAALLNVGHMGKFGHEFLEFEFKPDGKLRYANNSNYKNDTMIRKEVYVSQSLMAELKRIITDSEILKCDDQHWPEPNRVGRQELEIVLGDEHISFTTSKIGSLVDVQKSQDVEGLRTFYFLIQDLRCLVFSLISLHFKIKPI</sequence>
<dbReference type="InterPro" id="IPR003016">
    <property type="entry name" value="2-oxoA_DH_lipoyl-BS"/>
</dbReference>
<evidence type="ECO:0000256" key="15">
    <source>
        <dbReference type="SAM" id="MobiDB-lite"/>
    </source>
</evidence>
<organism evidence="19 20">
    <name type="scientific">Polyrhizophydium stewartii</name>
    <dbReference type="NCBI Taxonomy" id="2732419"/>
    <lineage>
        <taxon>Eukaryota</taxon>
        <taxon>Fungi</taxon>
        <taxon>Fungi incertae sedis</taxon>
        <taxon>Chytridiomycota</taxon>
        <taxon>Chytridiomycota incertae sedis</taxon>
        <taxon>Chytridiomycetes</taxon>
        <taxon>Rhizophydiales</taxon>
        <taxon>Rhizophydiales incertae sedis</taxon>
        <taxon>Polyrhizophydium</taxon>
    </lineage>
</organism>
<gene>
    <name evidence="19" type="ORF">HK105_207091</name>
</gene>
<dbReference type="PROSITE" id="PS51826">
    <property type="entry name" value="PSBD"/>
    <property type="match status" value="1"/>
</dbReference>
<dbReference type="Pfam" id="PF02817">
    <property type="entry name" value="E3_binding"/>
    <property type="match status" value="1"/>
</dbReference>
<accession>A0ABR4N1F1</accession>
<evidence type="ECO:0000256" key="2">
    <source>
        <dbReference type="ARBA" id="ARBA00004123"/>
    </source>
</evidence>
<feature type="transmembrane region" description="Helical" evidence="16">
    <location>
        <begin position="12"/>
        <end position="40"/>
    </location>
</feature>
<evidence type="ECO:0000256" key="13">
    <source>
        <dbReference type="ARBA" id="ARBA00023315"/>
    </source>
</evidence>
<keyword evidence="7 16" id="KW-0812">Transmembrane</keyword>
<evidence type="ECO:0000256" key="5">
    <source>
        <dbReference type="ARBA" id="ARBA00009270"/>
    </source>
</evidence>
<evidence type="ECO:0000256" key="3">
    <source>
        <dbReference type="ARBA" id="ARBA00004141"/>
    </source>
</evidence>
<evidence type="ECO:0000259" key="18">
    <source>
        <dbReference type="PROSITE" id="PS51826"/>
    </source>
</evidence>
<dbReference type="Pfam" id="PF00364">
    <property type="entry name" value="Biotin_lipoyl"/>
    <property type="match status" value="1"/>
</dbReference>
<dbReference type="InterPro" id="IPR011053">
    <property type="entry name" value="Single_hybrid_motif"/>
</dbReference>
<evidence type="ECO:0000256" key="7">
    <source>
        <dbReference type="ARBA" id="ARBA00022692"/>
    </source>
</evidence>
<evidence type="ECO:0000256" key="12">
    <source>
        <dbReference type="ARBA" id="ARBA00023242"/>
    </source>
</evidence>
<evidence type="ECO:0000256" key="9">
    <source>
        <dbReference type="ARBA" id="ARBA00022946"/>
    </source>
</evidence>
<evidence type="ECO:0000256" key="11">
    <source>
        <dbReference type="ARBA" id="ARBA00023136"/>
    </source>
</evidence>
<dbReference type="SUPFAM" id="SSF51230">
    <property type="entry name" value="Single hybrid motif"/>
    <property type="match status" value="1"/>
</dbReference>
<dbReference type="SUPFAM" id="SSF47005">
    <property type="entry name" value="Peripheral subunit-binding domain of 2-oxo acid dehydrogenase complex"/>
    <property type="match status" value="1"/>
</dbReference>
<dbReference type="EC" id="2.3.1.-" evidence="14"/>
<feature type="transmembrane region" description="Helical" evidence="16">
    <location>
        <begin position="52"/>
        <end position="69"/>
    </location>
</feature>